<keyword evidence="2" id="KW-0560">Oxidoreductase</keyword>
<reference evidence="4" key="1">
    <citation type="journal article" date="2005" name="Environ. Microbiol.">
        <title>Genetic and functional properties of uncultivated thermophilic crenarchaeotes from a subsurface gold mine as revealed by analysis of genome fragments.</title>
        <authorList>
            <person name="Nunoura T."/>
            <person name="Hirayama H."/>
            <person name="Takami H."/>
            <person name="Oida H."/>
            <person name="Nishi S."/>
            <person name="Shimamura S."/>
            <person name="Suzuki Y."/>
            <person name="Inagaki F."/>
            <person name="Takai K."/>
            <person name="Nealson K.H."/>
            <person name="Horikoshi K."/>
        </authorList>
    </citation>
    <scope>NUCLEOTIDE SEQUENCE</scope>
</reference>
<dbReference type="PANTHER" id="PTHR11908:SF132">
    <property type="entry name" value="ALDEHYDE OXIDASE 1-RELATED"/>
    <property type="match status" value="1"/>
</dbReference>
<organism evidence="4">
    <name type="scientific">uncultured prokaryote</name>
    <dbReference type="NCBI Taxonomy" id="198431"/>
    <lineage>
        <taxon>unclassified sequences</taxon>
        <taxon>environmental samples</taxon>
    </lineage>
</organism>
<proteinExistence type="predicted"/>
<dbReference type="SMART" id="SM01008">
    <property type="entry name" value="Ald_Xan_dh_C"/>
    <property type="match status" value="1"/>
</dbReference>
<dbReference type="Gene3D" id="3.90.1170.50">
    <property type="entry name" value="Aldehyde oxidase/xanthine dehydrogenase, a/b hammerhead"/>
    <property type="match status" value="1"/>
</dbReference>
<dbReference type="Gene3D" id="3.30.365.10">
    <property type="entry name" value="Aldehyde oxidase/xanthine dehydrogenase, molybdopterin binding domain"/>
    <property type="match status" value="4"/>
</dbReference>
<dbReference type="Pfam" id="PF20256">
    <property type="entry name" value="MoCoBD_2"/>
    <property type="match status" value="1"/>
</dbReference>
<dbReference type="Pfam" id="PF02738">
    <property type="entry name" value="MoCoBD_1"/>
    <property type="match status" value="1"/>
</dbReference>
<name>H5SI31_9ZZZZ</name>
<evidence type="ECO:0000259" key="3">
    <source>
        <dbReference type="SMART" id="SM01008"/>
    </source>
</evidence>
<dbReference type="GO" id="GO:0005506">
    <property type="term" value="F:iron ion binding"/>
    <property type="evidence" value="ECO:0007669"/>
    <property type="project" value="InterPro"/>
</dbReference>
<feature type="domain" description="Aldehyde oxidase/xanthine dehydrogenase a/b hammerhead" evidence="3">
    <location>
        <begin position="21"/>
        <end position="137"/>
    </location>
</feature>
<dbReference type="PANTHER" id="PTHR11908">
    <property type="entry name" value="XANTHINE DEHYDROGENASE"/>
    <property type="match status" value="1"/>
</dbReference>
<sequence>MAVTQVFGARVRRREDPRLIRGTATYTDDVTLPGLCYAAFVRSPHAHARIRRVDTSRARSAPGVLGVFTLQDLEGKVNPIPCGWQVPNCDLKTPPHPPLARDKVRFVGDAVAVVVAESRAQAYDAAALVEVDYEVLPTVVDMEAALQSTTLVHEDVPQNRVLLWSVKGGDFEAAAREPGVRVVRQRLVNQRLIPNAMETRAATAQYNPGTGELTLWVTSQNPHIARVILSGVLSFPEHKLRVIAPEVGGGFGSKIPVYPEEAVVAHLATRLARPVKWAETRRENYLATIHGRDHITDAEMAVRPDGTVVGLRVRTLANFGAYLSTAAPAIPTILYGLVLSGPYRIPNIECEVTGVFTNTTPTDAYRGAGRPEATYVLERMMDLAARELGLDPAEIRRRNLIPKDQFPYTVATGITYDSGDYARALDRALEILDYPKVRAEQAAAREQGRYLGVGLSTYVEICGAGPSKVVGSTGFAGGLWESAVVRFSPTGKVTVFTGTSPHGQGEETTFAQIVSHELGVPLDDVEVLHGDTDSILMGWGTYGSRTTPVGGTAVYLAAQKVKEKAKRIAAHQLEVSADDLVFENGRFHVRGAPDRGMTIQEVALQAYLAWNLPEGMEPGLEGQANWDPSNFVFPFGTHACVVEVDPETGQVRILRYVAVDDCGRVINPLIVDGQVHGGIVQGVAQALWEGAQYDEHGNLLTGSMADYAVPKAAWLPRFECDRTETPTPVNPLGVKGVGETGTIAATPCVVNAVMDALSPLGIRHLDMPLWPERVWRAIRQAKGGAA</sequence>
<accession>H5SI31</accession>
<dbReference type="GO" id="GO:0016491">
    <property type="term" value="F:oxidoreductase activity"/>
    <property type="evidence" value="ECO:0007669"/>
    <property type="project" value="UniProtKB-KW"/>
</dbReference>
<dbReference type="EMBL" id="AP011730">
    <property type="protein sequence ID" value="BAL55817.1"/>
    <property type="molecule type" value="Genomic_DNA"/>
</dbReference>
<dbReference type="InterPro" id="IPR016208">
    <property type="entry name" value="Ald_Oxase/xanthine_DH-like"/>
</dbReference>
<dbReference type="InterPro" id="IPR036856">
    <property type="entry name" value="Ald_Oxase/Xan_DH_a/b_sf"/>
</dbReference>
<keyword evidence="1" id="KW-0500">Molybdenum</keyword>
<dbReference type="InterPro" id="IPR008274">
    <property type="entry name" value="AldOxase/xan_DH_MoCoBD1"/>
</dbReference>
<dbReference type="SUPFAM" id="SSF56003">
    <property type="entry name" value="Molybdenum cofactor-binding domain"/>
    <property type="match status" value="1"/>
</dbReference>
<dbReference type="SUPFAM" id="SSF54665">
    <property type="entry name" value="CO dehydrogenase molybdoprotein N-domain-like"/>
    <property type="match status" value="1"/>
</dbReference>
<dbReference type="InterPro" id="IPR046867">
    <property type="entry name" value="AldOxase/xan_DH_MoCoBD2"/>
</dbReference>
<dbReference type="InterPro" id="IPR000674">
    <property type="entry name" value="Ald_Oxase/Xan_DH_a/b"/>
</dbReference>
<evidence type="ECO:0000256" key="2">
    <source>
        <dbReference type="ARBA" id="ARBA00023002"/>
    </source>
</evidence>
<evidence type="ECO:0000256" key="1">
    <source>
        <dbReference type="ARBA" id="ARBA00022505"/>
    </source>
</evidence>
<reference evidence="4" key="2">
    <citation type="journal article" date="2012" name="PLoS ONE">
        <title>A Deeply Branching Thermophilic Bacterium with an Ancient Acetyl-CoA Pathway Dominates a Subsurface Ecosystem.</title>
        <authorList>
            <person name="Takami H."/>
            <person name="Noguchi H."/>
            <person name="Takaki Y."/>
            <person name="Uchiyama I."/>
            <person name="Toyoda A."/>
            <person name="Nishi S."/>
            <person name="Chee G.-J."/>
            <person name="Arai W."/>
            <person name="Nunoura T."/>
            <person name="Itoh T."/>
            <person name="Hattori M."/>
            <person name="Takai K."/>
        </authorList>
    </citation>
    <scope>NUCLEOTIDE SEQUENCE</scope>
</reference>
<dbReference type="Pfam" id="PF01315">
    <property type="entry name" value="Ald_Xan_dh_C"/>
    <property type="match status" value="1"/>
</dbReference>
<dbReference type="AlphaFoldDB" id="H5SI31"/>
<dbReference type="InterPro" id="IPR037165">
    <property type="entry name" value="AldOxase/xan_DH_Mopterin-bd_sf"/>
</dbReference>
<protein>
    <submittedName>
        <fullName evidence="4">Oxidoreductase</fullName>
    </submittedName>
</protein>
<evidence type="ECO:0000313" key="4">
    <source>
        <dbReference type="EMBL" id="BAL55817.1"/>
    </source>
</evidence>
<gene>
    <name evidence="4" type="ORF">HGMM_F31F10C07</name>
</gene>